<dbReference type="InterPro" id="IPR002821">
    <property type="entry name" value="Hydantoinase_A"/>
</dbReference>
<feature type="domain" description="Hydantoinase A/oxoprolinase" evidence="1">
    <location>
        <begin position="1"/>
        <end position="50"/>
    </location>
</feature>
<dbReference type="EMBL" id="JACPRF010000068">
    <property type="protein sequence ID" value="MBI2875695.1"/>
    <property type="molecule type" value="Genomic_DNA"/>
</dbReference>
<sequence>MGGTSFDVGLITKGVIRINREPLATGMMLGVPMVEVMSIGAAGIKRIIDTRMEGAIARVWP</sequence>
<evidence type="ECO:0000259" key="1">
    <source>
        <dbReference type="Pfam" id="PF01968"/>
    </source>
</evidence>
<protein>
    <recommendedName>
        <fullName evidence="1">Hydantoinase A/oxoprolinase domain-containing protein</fullName>
    </recommendedName>
</protein>
<evidence type="ECO:0000313" key="2">
    <source>
        <dbReference type="EMBL" id="MBI2875695.1"/>
    </source>
</evidence>
<comment type="caution">
    <text evidence="2">The sequence shown here is derived from an EMBL/GenBank/DDBJ whole genome shotgun (WGS) entry which is preliminary data.</text>
</comment>
<evidence type="ECO:0000313" key="3">
    <source>
        <dbReference type="Proteomes" id="UP000769766"/>
    </source>
</evidence>
<accession>A0A932FZS9</accession>
<dbReference type="GO" id="GO:0016787">
    <property type="term" value="F:hydrolase activity"/>
    <property type="evidence" value="ECO:0007669"/>
    <property type="project" value="InterPro"/>
</dbReference>
<dbReference type="Proteomes" id="UP000769766">
    <property type="component" value="Unassembled WGS sequence"/>
</dbReference>
<dbReference type="Pfam" id="PF01968">
    <property type="entry name" value="Hydantoinase_A"/>
    <property type="match status" value="1"/>
</dbReference>
<gene>
    <name evidence="2" type="ORF">HYY20_02305</name>
</gene>
<organism evidence="2 3">
    <name type="scientific">Tectimicrobiota bacterium</name>
    <dbReference type="NCBI Taxonomy" id="2528274"/>
    <lineage>
        <taxon>Bacteria</taxon>
        <taxon>Pseudomonadati</taxon>
        <taxon>Nitrospinota/Tectimicrobiota group</taxon>
        <taxon>Candidatus Tectimicrobiota</taxon>
    </lineage>
</organism>
<proteinExistence type="predicted"/>
<name>A0A932FZS9_UNCTE</name>
<dbReference type="AlphaFoldDB" id="A0A932FZS9"/>
<reference evidence="2" key="1">
    <citation type="submission" date="2020-07" db="EMBL/GenBank/DDBJ databases">
        <title>Huge and variable diversity of episymbiotic CPR bacteria and DPANN archaea in groundwater ecosystems.</title>
        <authorList>
            <person name="He C.Y."/>
            <person name="Keren R."/>
            <person name="Whittaker M."/>
            <person name="Farag I.F."/>
            <person name="Doudna J."/>
            <person name="Cate J.H.D."/>
            <person name="Banfield J.F."/>
        </authorList>
    </citation>
    <scope>NUCLEOTIDE SEQUENCE</scope>
    <source>
        <strain evidence="2">NC_groundwater_672_Ag_B-0.1um_62_36</strain>
    </source>
</reference>